<accession>A0A939GDY7</accession>
<organism evidence="2 3">
    <name type="scientific">Fibrella rubiginis</name>
    <dbReference type="NCBI Taxonomy" id="2817060"/>
    <lineage>
        <taxon>Bacteria</taxon>
        <taxon>Pseudomonadati</taxon>
        <taxon>Bacteroidota</taxon>
        <taxon>Cytophagia</taxon>
        <taxon>Cytophagales</taxon>
        <taxon>Spirosomataceae</taxon>
        <taxon>Fibrella</taxon>
    </lineage>
</organism>
<name>A0A939GDY7_9BACT</name>
<evidence type="ECO:0000256" key="1">
    <source>
        <dbReference type="SAM" id="SignalP"/>
    </source>
</evidence>
<feature type="chain" id="PRO_5037995732" evidence="1">
    <location>
        <begin position="19"/>
        <end position="526"/>
    </location>
</feature>
<proteinExistence type="predicted"/>
<keyword evidence="1" id="KW-0732">Signal</keyword>
<feature type="signal peptide" evidence="1">
    <location>
        <begin position="1"/>
        <end position="18"/>
    </location>
</feature>
<evidence type="ECO:0000313" key="3">
    <source>
        <dbReference type="Proteomes" id="UP000664034"/>
    </source>
</evidence>
<gene>
    <name evidence="2" type="ORF">J2I47_04155</name>
</gene>
<sequence>MRLLYALLFCFVTAPVWAQLAAVTRVEMPIDPNSSDAYSVWPLRDRGALLVYQHEEPYGQVGFKYTFSRMDTTMKPRWKTDFNLKAHFVPISEFTNNLYRFQLFTEPGTENIQIIRLNLDDGTIDIFEGKLPSPIDLTHFRVMGNVAYLGGYFHDRPLVMGFSFFDATTRVFQGLYMNNIEIGSMDVDEYRQEVHVLTHSPKKRCQFTVRSYSPDGKPLRTIEYDGTQYSLISGQILPISAGESLLIGNYSADCTPYSQGIYVTRIQHAETGKMTVATDHGEAIRYIDFSQLKNFFNYLDPRRQQRVLARVTRRQNEGKNVKFRYRLLVHELIPTAEGLTLVAEVYYQQYRSTNTIYTSGNFSTNQATRQSRQVEQYQYTHAFLCGFDKQGNLLWDNCLPIKDIESIRLTPKVEVMHQSDYVVMAYPDEDKVHSQLIRRDSVLANKELFTLKPRLATERFTNTAEPVVHAWYGSYFLATGYQRISNARGGSAVPRDVFYLAKLRYDTPKNHLPAPTQATRTTDPDH</sequence>
<comment type="caution">
    <text evidence="2">The sequence shown here is derived from an EMBL/GenBank/DDBJ whole genome shotgun (WGS) entry which is preliminary data.</text>
</comment>
<dbReference type="RefSeq" id="WP_207363301.1">
    <property type="nucleotide sequence ID" value="NZ_JAFMYV010000002.1"/>
</dbReference>
<dbReference type="EMBL" id="JAFMYV010000002">
    <property type="protein sequence ID" value="MBO0935735.1"/>
    <property type="molecule type" value="Genomic_DNA"/>
</dbReference>
<evidence type="ECO:0000313" key="2">
    <source>
        <dbReference type="EMBL" id="MBO0935735.1"/>
    </source>
</evidence>
<dbReference type="AlphaFoldDB" id="A0A939GDY7"/>
<dbReference type="Proteomes" id="UP000664034">
    <property type="component" value="Unassembled WGS sequence"/>
</dbReference>
<reference evidence="2" key="1">
    <citation type="submission" date="2021-03" db="EMBL/GenBank/DDBJ databases">
        <title>Fibrella sp. HMF5335 genome sequencing and assembly.</title>
        <authorList>
            <person name="Kang H."/>
            <person name="Kim H."/>
            <person name="Bae S."/>
            <person name="Joh K."/>
        </authorList>
    </citation>
    <scope>NUCLEOTIDE SEQUENCE</scope>
    <source>
        <strain evidence="2">HMF5335</strain>
    </source>
</reference>
<protein>
    <submittedName>
        <fullName evidence="2">Uncharacterized protein</fullName>
    </submittedName>
</protein>
<keyword evidence="3" id="KW-1185">Reference proteome</keyword>